<evidence type="ECO:0000256" key="12">
    <source>
        <dbReference type="ARBA" id="ARBA00031158"/>
    </source>
</evidence>
<evidence type="ECO:0000256" key="9">
    <source>
        <dbReference type="ARBA" id="ARBA00023002"/>
    </source>
</evidence>
<dbReference type="PANTHER" id="PTHR42802:SF1">
    <property type="entry name" value="L-ORNITHINE N(5)-MONOOXYGENASE"/>
    <property type="match status" value="1"/>
</dbReference>
<name>A0ABP8RUG8_9PSEU</name>
<comment type="cofactor">
    <cofactor evidence="1">
        <name>FAD</name>
        <dbReference type="ChEBI" id="CHEBI:57692"/>
    </cofactor>
</comment>
<gene>
    <name evidence="17" type="ORF">GCM10023175_38670</name>
</gene>
<evidence type="ECO:0000256" key="1">
    <source>
        <dbReference type="ARBA" id="ARBA00001974"/>
    </source>
</evidence>
<evidence type="ECO:0000313" key="17">
    <source>
        <dbReference type="EMBL" id="GAA4549827.1"/>
    </source>
</evidence>
<evidence type="ECO:0000256" key="7">
    <source>
        <dbReference type="ARBA" id="ARBA00022827"/>
    </source>
</evidence>
<keyword evidence="7" id="KW-0274">FAD</keyword>
<accession>A0ABP8RUG8</accession>
<dbReference type="SUPFAM" id="SSF53807">
    <property type="entry name" value="Helical backbone' metal receptor"/>
    <property type="match status" value="1"/>
</dbReference>
<evidence type="ECO:0000313" key="18">
    <source>
        <dbReference type="Proteomes" id="UP001501598"/>
    </source>
</evidence>
<keyword evidence="9" id="KW-0560">Oxidoreductase</keyword>
<dbReference type="SUPFAM" id="SSF51905">
    <property type="entry name" value="FAD/NAD(P)-binding domain"/>
    <property type="match status" value="1"/>
</dbReference>
<proteinExistence type="inferred from homology"/>
<dbReference type="RefSeq" id="WP_345420212.1">
    <property type="nucleotide sequence ID" value="NZ_BAABGT010000053.1"/>
</dbReference>
<dbReference type="InterPro" id="IPR025700">
    <property type="entry name" value="Lys/Orn_oxygenase"/>
</dbReference>
<keyword evidence="6" id="KW-0285">Flavoprotein</keyword>
<evidence type="ECO:0000256" key="3">
    <source>
        <dbReference type="ARBA" id="ARBA00007588"/>
    </source>
</evidence>
<keyword evidence="18" id="KW-1185">Reference proteome</keyword>
<evidence type="ECO:0000256" key="13">
    <source>
        <dbReference type="ARBA" id="ARBA00032493"/>
    </source>
</evidence>
<keyword evidence="10" id="KW-0503">Monooxygenase</keyword>
<dbReference type="PANTHER" id="PTHR42802">
    <property type="entry name" value="MONOOXYGENASE"/>
    <property type="match status" value="1"/>
</dbReference>
<organism evidence="17 18">
    <name type="scientific">Pseudonocardia xishanensis</name>
    <dbReference type="NCBI Taxonomy" id="630995"/>
    <lineage>
        <taxon>Bacteria</taxon>
        <taxon>Bacillati</taxon>
        <taxon>Actinomycetota</taxon>
        <taxon>Actinomycetes</taxon>
        <taxon>Pseudonocardiales</taxon>
        <taxon>Pseudonocardiaceae</taxon>
        <taxon>Pseudonocardia</taxon>
    </lineage>
</organism>
<evidence type="ECO:0000256" key="11">
    <source>
        <dbReference type="ARBA" id="ARBA00029939"/>
    </source>
</evidence>
<dbReference type="EC" id="1.14.13.59" evidence="4"/>
<dbReference type="Pfam" id="PF13434">
    <property type="entry name" value="Lys_Orn_oxgnase"/>
    <property type="match status" value="1"/>
</dbReference>
<evidence type="ECO:0000256" key="4">
    <source>
        <dbReference type="ARBA" id="ARBA00013076"/>
    </source>
</evidence>
<evidence type="ECO:0000256" key="5">
    <source>
        <dbReference type="ARBA" id="ARBA00016406"/>
    </source>
</evidence>
<dbReference type="Proteomes" id="UP001501598">
    <property type="component" value="Unassembled WGS sequence"/>
</dbReference>
<protein>
    <recommendedName>
        <fullName evidence="5">L-lysine N6-monooxygenase MbtG</fullName>
        <ecNumber evidence="4">1.14.13.59</ecNumber>
    </recommendedName>
    <alternativeName>
        <fullName evidence="14">Lysine 6-N-hydroxylase</fullName>
    </alternativeName>
    <alternativeName>
        <fullName evidence="13">Lysine N6-hydroxylase</fullName>
    </alternativeName>
    <alternativeName>
        <fullName evidence="11">Lysine-N-oxygenase</fullName>
    </alternativeName>
    <alternativeName>
        <fullName evidence="12">Mycobactin synthase protein G</fullName>
    </alternativeName>
</protein>
<evidence type="ECO:0000256" key="15">
    <source>
        <dbReference type="ARBA" id="ARBA00048407"/>
    </source>
</evidence>
<comment type="similarity">
    <text evidence="3">Belongs to the lysine N(6)-hydroxylase/L-ornithine N(5)-oxygenase family.</text>
</comment>
<evidence type="ECO:0000256" key="10">
    <source>
        <dbReference type="ARBA" id="ARBA00023033"/>
    </source>
</evidence>
<dbReference type="Gene3D" id="3.40.50.1980">
    <property type="entry name" value="Nitrogenase molybdenum iron protein domain"/>
    <property type="match status" value="1"/>
</dbReference>
<dbReference type="EMBL" id="BAABGT010000053">
    <property type="protein sequence ID" value="GAA4549827.1"/>
    <property type="molecule type" value="Genomic_DNA"/>
</dbReference>
<sequence>MILGYHANTDYAVVDPELIESLYRRHYHERVSGRERLRFLNVSRVADVVPTDDHVELAVESLLHGEREVLSADLVIYATGYRPSDPRDLVGGLAADRAGRRGAARHRPGLPGRHRSRPAGGHPPAGTDRAHARAVVDPAVQHRRAQRRDRPIDRGARGRPRLTRPEKGETRMSSNPWATSAAKGAVPEIVSNAGEISLEKVAALKPDLILALHEGR</sequence>
<feature type="region of interest" description="Disordered" evidence="16">
    <location>
        <begin position="87"/>
        <end position="180"/>
    </location>
</feature>
<comment type="catalytic activity">
    <reaction evidence="15">
        <text>L-lysine + NADPH + O2 = N(6)-hydroxy-L-lysine + NADP(+) + H2O</text>
        <dbReference type="Rhea" id="RHEA:23228"/>
        <dbReference type="ChEBI" id="CHEBI:15377"/>
        <dbReference type="ChEBI" id="CHEBI:15379"/>
        <dbReference type="ChEBI" id="CHEBI:32551"/>
        <dbReference type="ChEBI" id="CHEBI:57783"/>
        <dbReference type="ChEBI" id="CHEBI:57820"/>
        <dbReference type="ChEBI" id="CHEBI:58349"/>
        <dbReference type="EC" id="1.14.13.59"/>
    </reaction>
</comment>
<comment type="caution">
    <text evidence="17">The sequence shown here is derived from an EMBL/GenBank/DDBJ whole genome shotgun (WGS) entry which is preliminary data.</text>
</comment>
<evidence type="ECO:0000256" key="6">
    <source>
        <dbReference type="ARBA" id="ARBA00022630"/>
    </source>
</evidence>
<keyword evidence="8" id="KW-0521">NADP</keyword>
<dbReference type="InterPro" id="IPR036188">
    <property type="entry name" value="FAD/NAD-bd_sf"/>
</dbReference>
<evidence type="ECO:0000256" key="14">
    <source>
        <dbReference type="ARBA" id="ARBA00032738"/>
    </source>
</evidence>
<evidence type="ECO:0000256" key="8">
    <source>
        <dbReference type="ARBA" id="ARBA00022857"/>
    </source>
</evidence>
<evidence type="ECO:0000256" key="16">
    <source>
        <dbReference type="SAM" id="MobiDB-lite"/>
    </source>
</evidence>
<feature type="compositionally biased region" description="Basic residues" evidence="16">
    <location>
        <begin position="100"/>
        <end position="117"/>
    </location>
</feature>
<reference evidence="18" key="1">
    <citation type="journal article" date="2019" name="Int. J. Syst. Evol. Microbiol.">
        <title>The Global Catalogue of Microorganisms (GCM) 10K type strain sequencing project: providing services to taxonomists for standard genome sequencing and annotation.</title>
        <authorList>
            <consortium name="The Broad Institute Genomics Platform"/>
            <consortium name="The Broad Institute Genome Sequencing Center for Infectious Disease"/>
            <person name="Wu L."/>
            <person name="Ma J."/>
        </authorList>
    </citation>
    <scope>NUCLEOTIDE SEQUENCE [LARGE SCALE GENOMIC DNA]</scope>
    <source>
        <strain evidence="18">JCM 17906</strain>
    </source>
</reference>
<comment type="pathway">
    <text evidence="2">Siderophore biosynthesis.</text>
</comment>
<dbReference type="Gene3D" id="3.50.50.60">
    <property type="entry name" value="FAD/NAD(P)-binding domain"/>
    <property type="match status" value="1"/>
</dbReference>
<evidence type="ECO:0000256" key="2">
    <source>
        <dbReference type="ARBA" id="ARBA00004924"/>
    </source>
</evidence>